<dbReference type="EMBL" id="JAUHJS010000010">
    <property type="protein sequence ID" value="MDN4166973.1"/>
    <property type="molecule type" value="Genomic_DNA"/>
</dbReference>
<comment type="caution">
    <text evidence="3">The sequence shown here is derived from an EMBL/GenBank/DDBJ whole genome shotgun (WGS) entry which is preliminary data.</text>
</comment>
<feature type="domain" description="Dihydroorotase catalytic" evidence="2">
    <location>
        <begin position="60"/>
        <end position="241"/>
    </location>
</feature>
<dbReference type="InterPro" id="IPR032466">
    <property type="entry name" value="Metal_Hydrolase"/>
</dbReference>
<accession>A0ABT8F9B8</accession>
<dbReference type="InterPro" id="IPR050138">
    <property type="entry name" value="DHOase/Allantoinase_Hydrolase"/>
</dbReference>
<dbReference type="Pfam" id="PF12890">
    <property type="entry name" value="DHOase"/>
    <property type="match status" value="1"/>
</dbReference>
<sequence length="425" mass="46721">MTSKGNILLQSVEIVDTQSAFHGKKKDILIEGGKITQIADYGTLRGSNDSVFTLKNLYVSPGFFDLGTLVHDPGNEYREDLHSAKLAALMGGFTDLAILPNTQPVIDDKKGVQYIRSHSREVDFHALAAVTKGAKGEELTDMIDLNEAGALGFTDGVKSLYHPDILLKTLQYLQKFNGLLINHPEDKWLSMFGQMHEGVVSTELGLRGIPSLAEEIIITRDLRLLEFAGGKIHFSGISTKEAVELIRKAKEKGLAVSCDVAIPNLLYTDEALRTFNTSLKLSPPLRSEADQAALIEGLLDDTIDAIVSGHRPWDEESKKVEFDMAEAGMLMLPTFWPALVSLKNRLPLEKSIEKITQGPRAITSLPQSVLAEGATAKLTLWSATEEWTFDSATNPSKSENSPYFGNKLTGKVKAVINRDYFSVFQ</sequence>
<dbReference type="SUPFAM" id="SSF51338">
    <property type="entry name" value="Composite domain of metallo-dependent hydrolases"/>
    <property type="match status" value="1"/>
</dbReference>
<proteinExistence type="predicted"/>
<evidence type="ECO:0000313" key="3">
    <source>
        <dbReference type="EMBL" id="MDN4166973.1"/>
    </source>
</evidence>
<dbReference type="SUPFAM" id="SSF51556">
    <property type="entry name" value="Metallo-dependent hydrolases"/>
    <property type="match status" value="1"/>
</dbReference>
<dbReference type="InterPro" id="IPR004722">
    <property type="entry name" value="DHOase"/>
</dbReference>
<keyword evidence="4" id="KW-1185">Reference proteome</keyword>
<name>A0ABT8F9B8_9BACT</name>
<evidence type="ECO:0000313" key="4">
    <source>
        <dbReference type="Proteomes" id="UP001168552"/>
    </source>
</evidence>
<dbReference type="PANTHER" id="PTHR43668">
    <property type="entry name" value="ALLANTOINASE"/>
    <property type="match status" value="1"/>
</dbReference>
<reference evidence="3" key="1">
    <citation type="submission" date="2023-06" db="EMBL/GenBank/DDBJ databases">
        <title>Cytophagales bacterium Strain LB-30, isolated from soil.</title>
        <authorList>
            <person name="Liu B."/>
        </authorList>
    </citation>
    <scope>NUCLEOTIDE SEQUENCE</scope>
    <source>
        <strain evidence="3">LB-30</strain>
    </source>
</reference>
<dbReference type="InterPro" id="IPR011059">
    <property type="entry name" value="Metal-dep_hydrolase_composite"/>
</dbReference>
<protein>
    <submittedName>
        <fullName evidence="3">Dihydroorotase</fullName>
        <ecNumber evidence="3">3.5.2.3</ecNumber>
    </submittedName>
</protein>
<evidence type="ECO:0000259" key="2">
    <source>
        <dbReference type="Pfam" id="PF12890"/>
    </source>
</evidence>
<dbReference type="NCBIfam" id="TIGR00857">
    <property type="entry name" value="pyrC_multi"/>
    <property type="match status" value="1"/>
</dbReference>
<dbReference type="InterPro" id="IPR024403">
    <property type="entry name" value="DHOase_cat"/>
</dbReference>
<keyword evidence="1" id="KW-0665">Pyrimidine biosynthesis</keyword>
<evidence type="ECO:0000256" key="1">
    <source>
        <dbReference type="ARBA" id="ARBA00022975"/>
    </source>
</evidence>
<dbReference type="CDD" id="cd01317">
    <property type="entry name" value="DHOase_IIa"/>
    <property type="match status" value="1"/>
</dbReference>
<organism evidence="3 4">
    <name type="scientific">Shiella aurantiaca</name>
    <dbReference type="NCBI Taxonomy" id="3058365"/>
    <lineage>
        <taxon>Bacteria</taxon>
        <taxon>Pseudomonadati</taxon>
        <taxon>Bacteroidota</taxon>
        <taxon>Cytophagia</taxon>
        <taxon>Cytophagales</taxon>
        <taxon>Shiellaceae</taxon>
        <taxon>Shiella</taxon>
    </lineage>
</organism>
<dbReference type="GO" id="GO:0004151">
    <property type="term" value="F:dihydroorotase activity"/>
    <property type="evidence" value="ECO:0007669"/>
    <property type="project" value="UniProtKB-EC"/>
</dbReference>
<dbReference type="PANTHER" id="PTHR43668:SF2">
    <property type="entry name" value="ALLANTOINASE"/>
    <property type="match status" value="1"/>
</dbReference>
<dbReference type="RefSeq" id="WP_320005512.1">
    <property type="nucleotide sequence ID" value="NZ_JAUHJS010000010.1"/>
</dbReference>
<dbReference type="EC" id="3.5.2.3" evidence="3"/>
<dbReference type="Gene3D" id="3.20.20.140">
    <property type="entry name" value="Metal-dependent hydrolases"/>
    <property type="match status" value="1"/>
</dbReference>
<dbReference type="Proteomes" id="UP001168552">
    <property type="component" value="Unassembled WGS sequence"/>
</dbReference>
<dbReference type="Gene3D" id="2.30.40.10">
    <property type="entry name" value="Urease, subunit C, domain 1"/>
    <property type="match status" value="1"/>
</dbReference>
<keyword evidence="3" id="KW-0378">Hydrolase</keyword>
<gene>
    <name evidence="3" type="ORF">QWY31_15790</name>
</gene>